<dbReference type="SUPFAM" id="SSF51735">
    <property type="entry name" value="NAD(P)-binding Rossmann-fold domains"/>
    <property type="match status" value="1"/>
</dbReference>
<dbReference type="EMBL" id="JAUCGQ010000001">
    <property type="protein sequence ID" value="MDM7854229.1"/>
    <property type="molecule type" value="Genomic_DNA"/>
</dbReference>
<proteinExistence type="predicted"/>
<evidence type="ECO:0000259" key="1">
    <source>
        <dbReference type="Pfam" id="PF01370"/>
    </source>
</evidence>
<dbReference type="Pfam" id="PF01370">
    <property type="entry name" value="Epimerase"/>
    <property type="match status" value="1"/>
</dbReference>
<dbReference type="InterPro" id="IPR001509">
    <property type="entry name" value="Epimerase_deHydtase"/>
</dbReference>
<feature type="domain" description="NAD-dependent epimerase/dehydratase" evidence="1">
    <location>
        <begin position="8"/>
        <end position="214"/>
    </location>
</feature>
<dbReference type="Gene3D" id="3.40.50.720">
    <property type="entry name" value="NAD(P)-binding Rossmann-like Domain"/>
    <property type="match status" value="1"/>
</dbReference>
<name>A0ABT7SDF8_9CELL</name>
<dbReference type="Proteomes" id="UP001529338">
    <property type="component" value="Unassembled WGS sequence"/>
</dbReference>
<evidence type="ECO:0000313" key="3">
    <source>
        <dbReference type="Proteomes" id="UP001529338"/>
    </source>
</evidence>
<reference evidence="2 3" key="1">
    <citation type="submission" date="2023-06" db="EMBL/GenBank/DDBJ databases">
        <title>Cellulomonas sp. MW4 Whole genome sequence.</title>
        <authorList>
            <person name="Park S."/>
        </authorList>
    </citation>
    <scope>NUCLEOTIDE SEQUENCE [LARGE SCALE GENOMIC DNA]</scope>
    <source>
        <strain evidence="2 3">MW4</strain>
    </source>
</reference>
<dbReference type="InterPro" id="IPR036291">
    <property type="entry name" value="NAD(P)-bd_dom_sf"/>
</dbReference>
<organism evidence="2 3">
    <name type="scientific">Cellulomonas alba</name>
    <dbReference type="NCBI Taxonomy" id="3053467"/>
    <lineage>
        <taxon>Bacteria</taxon>
        <taxon>Bacillati</taxon>
        <taxon>Actinomycetota</taxon>
        <taxon>Actinomycetes</taxon>
        <taxon>Micrococcales</taxon>
        <taxon>Cellulomonadaceae</taxon>
        <taxon>Cellulomonas</taxon>
    </lineage>
</organism>
<dbReference type="RefSeq" id="WP_289453882.1">
    <property type="nucleotide sequence ID" value="NZ_JAUCGQ010000001.1"/>
</dbReference>
<protein>
    <submittedName>
        <fullName evidence="2">NAD-dependent epimerase/dehydratase family protein</fullName>
    </submittedName>
</protein>
<gene>
    <name evidence="2" type="ORF">QRT04_04730</name>
</gene>
<evidence type="ECO:0000313" key="2">
    <source>
        <dbReference type="EMBL" id="MDM7854229.1"/>
    </source>
</evidence>
<comment type="caution">
    <text evidence="2">The sequence shown here is derived from an EMBL/GenBank/DDBJ whole genome shotgun (WGS) entry which is preliminary data.</text>
</comment>
<sequence length="321" mass="33394">MPRHVVLGKGPLGTALAHHLSDHGQDVLVVSRSGAPAGMRDVPPGGVAHTAVDASDPVALTAAVRGAEVVYNCASPRYDRWPALWPALNAAALDAAEATGAVLVAAGNLYAYGRPDGPMTESTPTAPAERKGAVRAAVWDEALRRHRAGRVRVTEVRGSDYVGPGAVGPAHAGERLVRPLLQGRPLRPIGDPDVPHSWTYLPDFAAALAAAGRTAQAWGSPWIAPTGGPLTFRELATRLADAAGVDVPTIAPVPTAVLAAIGLASGPVREVRRMTFQFDAPFVVDSTGSQRVLGVDPTPWERIAAQTVAWGRGLEPAAGRR</sequence>
<accession>A0ABT7SDF8</accession>
<keyword evidence="3" id="KW-1185">Reference proteome</keyword>